<keyword evidence="11" id="KW-1185">Reference proteome</keyword>
<evidence type="ECO:0000256" key="1">
    <source>
        <dbReference type="ARBA" id="ARBA00011073"/>
    </source>
</evidence>
<dbReference type="InterPro" id="IPR000209">
    <property type="entry name" value="Peptidase_S8/S53_dom"/>
</dbReference>
<keyword evidence="7" id="KW-0732">Signal</keyword>
<evidence type="ECO:0000256" key="3">
    <source>
        <dbReference type="ARBA" id="ARBA00022801"/>
    </source>
</evidence>
<dbReference type="InterPro" id="IPR036852">
    <property type="entry name" value="Peptidase_S8/S53_dom_sf"/>
</dbReference>
<dbReference type="PANTHER" id="PTHR43806">
    <property type="entry name" value="PEPTIDASE S8"/>
    <property type="match status" value="1"/>
</dbReference>
<dbReference type="EMBL" id="BNDV01000017">
    <property type="protein sequence ID" value="GHI17755.1"/>
    <property type="molecule type" value="Genomic_DNA"/>
</dbReference>
<dbReference type="InterPro" id="IPR050131">
    <property type="entry name" value="Peptidase_S8_subtilisin-like"/>
</dbReference>
<dbReference type="CDD" id="cd04077">
    <property type="entry name" value="Peptidases_S8_PCSK9_ProteinaseK_like"/>
    <property type="match status" value="1"/>
</dbReference>
<dbReference type="PANTHER" id="PTHR43806:SF11">
    <property type="entry name" value="CEREVISIN-RELATED"/>
    <property type="match status" value="1"/>
</dbReference>
<feature type="domain" description="Peptidase S8/S53" evidence="8">
    <location>
        <begin position="149"/>
        <end position="377"/>
    </location>
</feature>
<feature type="chain" id="PRO_5047007458" description="Peptidase S8" evidence="7">
    <location>
        <begin position="21"/>
        <end position="396"/>
    </location>
</feature>
<evidence type="ECO:0000313" key="10">
    <source>
        <dbReference type="EMBL" id="GHI17755.1"/>
    </source>
</evidence>
<dbReference type="SUPFAM" id="SSF52743">
    <property type="entry name" value="Subtilisin-like"/>
    <property type="match status" value="1"/>
</dbReference>
<evidence type="ECO:0000256" key="7">
    <source>
        <dbReference type="SAM" id="SignalP"/>
    </source>
</evidence>
<proteinExistence type="inferred from homology"/>
<keyword evidence="2 5" id="KW-0645">Protease</keyword>
<dbReference type="InterPro" id="IPR037045">
    <property type="entry name" value="S8pro/Inhibitor_I9_sf"/>
</dbReference>
<evidence type="ECO:0000259" key="9">
    <source>
        <dbReference type="Pfam" id="PF05922"/>
    </source>
</evidence>
<dbReference type="PROSITE" id="PS00136">
    <property type="entry name" value="SUBTILASE_ASP"/>
    <property type="match status" value="1"/>
</dbReference>
<dbReference type="InterPro" id="IPR034193">
    <property type="entry name" value="PCSK9_ProteinaseK-like"/>
</dbReference>
<dbReference type="Pfam" id="PF05922">
    <property type="entry name" value="Inhibitor_I9"/>
    <property type="match status" value="1"/>
</dbReference>
<dbReference type="Pfam" id="PF00082">
    <property type="entry name" value="Peptidase_S8"/>
    <property type="match status" value="1"/>
</dbReference>
<dbReference type="Proteomes" id="UP000660554">
    <property type="component" value="Unassembled WGS sequence"/>
</dbReference>
<keyword evidence="3 5" id="KW-0378">Hydrolase</keyword>
<feature type="signal peptide" evidence="7">
    <location>
        <begin position="1"/>
        <end position="20"/>
    </location>
</feature>
<dbReference type="InterPro" id="IPR023828">
    <property type="entry name" value="Peptidase_S8_Ser-AS"/>
</dbReference>
<evidence type="ECO:0000259" key="8">
    <source>
        <dbReference type="Pfam" id="PF00082"/>
    </source>
</evidence>
<dbReference type="Gene3D" id="3.40.50.200">
    <property type="entry name" value="Peptidase S8/S53 domain"/>
    <property type="match status" value="1"/>
</dbReference>
<comment type="similarity">
    <text evidence="1 5 6">Belongs to the peptidase S8 family.</text>
</comment>
<dbReference type="PRINTS" id="PR00723">
    <property type="entry name" value="SUBTILISIN"/>
</dbReference>
<dbReference type="PROSITE" id="PS00138">
    <property type="entry name" value="SUBTILASE_SER"/>
    <property type="match status" value="1"/>
</dbReference>
<feature type="active site" description="Charge relay system" evidence="5">
    <location>
        <position position="158"/>
    </location>
</feature>
<dbReference type="GeneID" id="86958962"/>
<dbReference type="InterPro" id="IPR015500">
    <property type="entry name" value="Peptidase_S8_subtilisin-rel"/>
</dbReference>
<evidence type="ECO:0000313" key="11">
    <source>
        <dbReference type="Proteomes" id="UP000660554"/>
    </source>
</evidence>
<evidence type="ECO:0000256" key="6">
    <source>
        <dbReference type="RuleBase" id="RU003355"/>
    </source>
</evidence>
<evidence type="ECO:0000256" key="5">
    <source>
        <dbReference type="PROSITE-ProRule" id="PRU01240"/>
    </source>
</evidence>
<keyword evidence="4 5" id="KW-0720">Serine protease</keyword>
<evidence type="ECO:0000256" key="4">
    <source>
        <dbReference type="ARBA" id="ARBA00022825"/>
    </source>
</evidence>
<dbReference type="InterPro" id="IPR022398">
    <property type="entry name" value="Peptidase_S8_His-AS"/>
</dbReference>
<dbReference type="SUPFAM" id="SSF54897">
    <property type="entry name" value="Protease propeptides/inhibitors"/>
    <property type="match status" value="1"/>
</dbReference>
<reference evidence="11" key="1">
    <citation type="submission" date="2020-09" db="EMBL/GenBank/DDBJ databases">
        <title>Whole genome shotgun sequence of Streptomyces cinnamonensis NBRC 15873.</title>
        <authorList>
            <person name="Komaki H."/>
            <person name="Tamura T."/>
        </authorList>
    </citation>
    <scope>NUCLEOTIDE SEQUENCE [LARGE SCALE GENOMIC DNA]</scope>
    <source>
        <strain evidence="11">NBRC 15873</strain>
    </source>
</reference>
<dbReference type="PROSITE" id="PS00137">
    <property type="entry name" value="SUBTILASE_HIS"/>
    <property type="match status" value="1"/>
</dbReference>
<feature type="active site" description="Charge relay system" evidence="5">
    <location>
        <position position="341"/>
    </location>
</feature>
<evidence type="ECO:0000256" key="2">
    <source>
        <dbReference type="ARBA" id="ARBA00022670"/>
    </source>
</evidence>
<name>A0ABQ3NYA5_STRVG</name>
<dbReference type="RefSeq" id="WP_030657796.1">
    <property type="nucleotide sequence ID" value="NZ_BMRU01000074.1"/>
</dbReference>
<dbReference type="Gene3D" id="3.30.70.80">
    <property type="entry name" value="Peptidase S8 propeptide/proteinase inhibitor I9"/>
    <property type="match status" value="1"/>
</dbReference>
<dbReference type="PROSITE" id="PS51892">
    <property type="entry name" value="SUBTILASE"/>
    <property type="match status" value="1"/>
</dbReference>
<gene>
    <name evidence="10" type="ORF">Scinn_72180</name>
</gene>
<dbReference type="InterPro" id="IPR010259">
    <property type="entry name" value="S8pro/Inhibitor_I9"/>
</dbReference>
<protein>
    <recommendedName>
        <fullName evidence="12">Peptidase S8</fullName>
    </recommendedName>
</protein>
<sequence length="396" mass="39655">MRLLARLTTAALIAAAPALAGAAAADVPEPVRAPLLVSTAAVPGKFIVSLEEGVDATGLAEQLGLEPTFVYGSAMNGFAVPLTPQQLDDVRTTPGVRSVEADAEVSAPPTPAGPAALSAAGLPAPTWGLDRIDQRTLPLDGDFTTAGDGAGVTAYILDTGIDYDHAEFEGRAEPGFDAVGDGGAGRDCEGHGTHVAGTVGGRTYGVARAARLVSVRVLGCDGRGEYSAVVAGLDWVAQNARQPAVLNVSLGGSRSDAVNRAATAVAESGTLPVIAAGNSAADACTVSPASADRVMTVAASNRADEQSGFSNRGECVEIHAPGEQIDSALLGGGSVALDGTSMAAPHVTGTAALYKAAHPAATPEEVAGWLVEKSTKDLLTGTGTGTPDRLLFTDGI</sequence>
<comment type="caution">
    <text evidence="10">The sequence shown here is derived from an EMBL/GenBank/DDBJ whole genome shotgun (WGS) entry which is preliminary data.</text>
</comment>
<feature type="active site" description="Charge relay system" evidence="5">
    <location>
        <position position="191"/>
    </location>
</feature>
<evidence type="ECO:0008006" key="12">
    <source>
        <dbReference type="Google" id="ProtNLM"/>
    </source>
</evidence>
<dbReference type="InterPro" id="IPR023827">
    <property type="entry name" value="Peptidase_S8_Asp-AS"/>
</dbReference>
<accession>A0ABQ3NYA5</accession>
<feature type="domain" description="Inhibitor I9" evidence="9">
    <location>
        <begin position="70"/>
        <end position="106"/>
    </location>
</feature>
<organism evidence="10 11">
    <name type="scientific">Streptomyces virginiae</name>
    <name type="common">Streptomyces cinnamonensis</name>
    <dbReference type="NCBI Taxonomy" id="1961"/>
    <lineage>
        <taxon>Bacteria</taxon>
        <taxon>Bacillati</taxon>
        <taxon>Actinomycetota</taxon>
        <taxon>Actinomycetes</taxon>
        <taxon>Kitasatosporales</taxon>
        <taxon>Streptomycetaceae</taxon>
        <taxon>Streptomyces</taxon>
    </lineage>
</organism>